<dbReference type="KEGG" id="fcy:FRACYDRAFT_276989"/>
<dbReference type="EMBL" id="KV784369">
    <property type="protein sequence ID" value="OEU11279.1"/>
    <property type="molecule type" value="Genomic_DNA"/>
</dbReference>
<accession>A0A1E7EZL7</accession>
<evidence type="ECO:0000313" key="2">
    <source>
        <dbReference type="Proteomes" id="UP000095751"/>
    </source>
</evidence>
<reference evidence="1 2" key="1">
    <citation type="submission" date="2016-09" db="EMBL/GenBank/DDBJ databases">
        <title>Extensive genetic diversity and differential bi-allelic expression allows diatom success in the polar Southern Ocean.</title>
        <authorList>
            <consortium name="DOE Joint Genome Institute"/>
            <person name="Mock T."/>
            <person name="Otillar R.P."/>
            <person name="Strauss J."/>
            <person name="Dupont C."/>
            <person name="Frickenhaus S."/>
            <person name="Maumus F."/>
            <person name="Mcmullan M."/>
            <person name="Sanges R."/>
            <person name="Schmutz J."/>
            <person name="Toseland A."/>
            <person name="Valas R."/>
            <person name="Veluchamy A."/>
            <person name="Ward B.J."/>
            <person name="Allen A."/>
            <person name="Barry K."/>
            <person name="Falciatore A."/>
            <person name="Ferrante M."/>
            <person name="Fortunato A.E."/>
            <person name="Gloeckner G."/>
            <person name="Gruber A."/>
            <person name="Hipkin R."/>
            <person name="Janech M."/>
            <person name="Kroth P."/>
            <person name="Leese F."/>
            <person name="Lindquist E."/>
            <person name="Lyon B.R."/>
            <person name="Martin J."/>
            <person name="Mayer C."/>
            <person name="Parker M."/>
            <person name="Quesneville H."/>
            <person name="Raymond J."/>
            <person name="Uhlig C."/>
            <person name="Valentin K.U."/>
            <person name="Worden A.Z."/>
            <person name="Armbrust E.V."/>
            <person name="Bowler C."/>
            <person name="Green B."/>
            <person name="Moulton V."/>
            <person name="Van Oosterhout C."/>
            <person name="Grigoriev I."/>
        </authorList>
    </citation>
    <scope>NUCLEOTIDE SEQUENCE [LARGE SCALE GENOMIC DNA]</scope>
    <source>
        <strain evidence="1 2">CCMP1102</strain>
    </source>
</reference>
<protein>
    <submittedName>
        <fullName evidence="1">Uncharacterized protein</fullName>
    </submittedName>
</protein>
<dbReference type="Proteomes" id="UP000095751">
    <property type="component" value="Unassembled WGS sequence"/>
</dbReference>
<dbReference type="AlphaFoldDB" id="A0A1E7EZL7"/>
<name>A0A1E7EZL7_9STRA</name>
<keyword evidence="2" id="KW-1185">Reference proteome</keyword>
<gene>
    <name evidence="1" type="ORF">FRACYDRAFT_276989</name>
</gene>
<sequence length="182" mass="18577">MMADQAPTLASASTGIAAAAVAVPSSTNTGGAISSSGFSLAASTIATSTDSRFGQNDLENYMTILAGNAVGLQQAVAENASCIKDLTVGAARNTNDIKDLARCVAGLAESVAGNTSSIAGSTSSIASTTSHIKAIVGNQATFDKVLKIHKAQIDFLTHSVAALKEDARLSKKKFEEIEENQK</sequence>
<dbReference type="InParanoid" id="A0A1E7EZL7"/>
<proteinExistence type="predicted"/>
<evidence type="ECO:0000313" key="1">
    <source>
        <dbReference type="EMBL" id="OEU11279.1"/>
    </source>
</evidence>
<organism evidence="1 2">
    <name type="scientific">Fragilariopsis cylindrus CCMP1102</name>
    <dbReference type="NCBI Taxonomy" id="635003"/>
    <lineage>
        <taxon>Eukaryota</taxon>
        <taxon>Sar</taxon>
        <taxon>Stramenopiles</taxon>
        <taxon>Ochrophyta</taxon>
        <taxon>Bacillariophyta</taxon>
        <taxon>Bacillariophyceae</taxon>
        <taxon>Bacillariophycidae</taxon>
        <taxon>Bacillariales</taxon>
        <taxon>Bacillariaceae</taxon>
        <taxon>Fragilariopsis</taxon>
    </lineage>
</organism>